<feature type="domain" description="Deacetylase PdaC" evidence="1">
    <location>
        <begin position="89"/>
        <end position="143"/>
    </location>
</feature>
<sequence>MATLAGALLLAGCQKKVRELPDAGEAVAGQGDDYDGSVDVTAIETLADLPREILVDDEYLKAEVTFDEGLFQKAPAIAMDVVDSAQIRIEAMLADAKAYKEADPDYFRPYVVRVQWNVVAEAGNVMSLEGFIYTFTGGAHGNYMTDARLYDSQTGQPMRLSNFFLQPQATIREHMNLVWQEIAEQKQRKAGGSGQLETFAAEAAELVNADSILAGEVNFVPSTVPGKFGGYVVHFAPYDIGAYAEGAYHITVPQSAFRDKLKPEYLNLFDGQPAPVERMGD</sequence>
<proteinExistence type="predicted"/>
<dbReference type="Gene3D" id="3.90.640.20">
    <property type="entry name" value="Heat-shock cognate protein, ATPase"/>
    <property type="match status" value="1"/>
</dbReference>
<dbReference type="AlphaFoldDB" id="A0A062TUY1"/>
<dbReference type="Gene3D" id="3.30.565.40">
    <property type="entry name" value="Fervidobacterium nodosum Rt17-B1 like"/>
    <property type="match status" value="1"/>
</dbReference>
<evidence type="ECO:0000313" key="3">
    <source>
        <dbReference type="Proteomes" id="UP000249123"/>
    </source>
</evidence>
<organism evidence="2 3">
    <name type="scientific">Hyphomonas pacifica</name>
    <dbReference type="NCBI Taxonomy" id="1280941"/>
    <lineage>
        <taxon>Bacteria</taxon>
        <taxon>Pseudomonadati</taxon>
        <taxon>Pseudomonadota</taxon>
        <taxon>Alphaproteobacteria</taxon>
        <taxon>Hyphomonadales</taxon>
        <taxon>Hyphomonadaceae</taxon>
        <taxon>Hyphomonas</taxon>
    </lineage>
</organism>
<dbReference type="Pfam" id="PF13739">
    <property type="entry name" value="PdaC"/>
    <property type="match status" value="1"/>
</dbReference>
<comment type="caution">
    <text evidence="2">The sequence shown here is derived from an EMBL/GenBank/DDBJ whole genome shotgun (WGS) entry which is preliminary data.</text>
</comment>
<dbReference type="EMBL" id="AWFB01000045">
    <property type="protein sequence ID" value="RAN31728.1"/>
    <property type="molecule type" value="Genomic_DNA"/>
</dbReference>
<accession>A0A062TUY1</accession>
<name>A0A062TUY1_9PROT</name>
<dbReference type="Proteomes" id="UP000249123">
    <property type="component" value="Unassembled WGS sequence"/>
</dbReference>
<evidence type="ECO:0000259" key="1">
    <source>
        <dbReference type="Pfam" id="PF13739"/>
    </source>
</evidence>
<protein>
    <recommendedName>
        <fullName evidence="1">Deacetylase PdaC domain-containing protein</fullName>
    </recommendedName>
</protein>
<keyword evidence="3" id="KW-1185">Reference proteome</keyword>
<gene>
    <name evidence="2" type="ORF">HY3_03900</name>
</gene>
<dbReference type="InterPro" id="IPR037126">
    <property type="entry name" value="PdaC/RsiV-like_sf"/>
</dbReference>
<dbReference type="STRING" id="1280941.HY2_04205"/>
<dbReference type="eggNOG" id="ENOG5031DQ0">
    <property type="taxonomic scope" value="Bacteria"/>
</dbReference>
<dbReference type="InterPro" id="IPR025303">
    <property type="entry name" value="PdaC"/>
</dbReference>
<reference evidence="2 3" key="1">
    <citation type="submission" date="2013-04" db="EMBL/GenBank/DDBJ databases">
        <title>Hyphomonas sp. T24B3 Genome Sequencing.</title>
        <authorList>
            <person name="Lai Q."/>
            <person name="Shao Z."/>
        </authorList>
    </citation>
    <scope>NUCLEOTIDE SEQUENCE [LARGE SCALE GENOMIC DNA]</scope>
    <source>
        <strain evidence="2 3">T24B3</strain>
    </source>
</reference>
<evidence type="ECO:0000313" key="2">
    <source>
        <dbReference type="EMBL" id="RAN31728.1"/>
    </source>
</evidence>